<dbReference type="EMBL" id="JAAAJB010000074">
    <property type="protein sequence ID" value="KAG0267533.1"/>
    <property type="molecule type" value="Genomic_DNA"/>
</dbReference>
<dbReference type="InterPro" id="IPR011082">
    <property type="entry name" value="Exosome-assoc_fac/DNA_repair"/>
</dbReference>
<dbReference type="GO" id="GO:0010468">
    <property type="term" value="P:regulation of gene expression"/>
    <property type="evidence" value="ECO:0007669"/>
    <property type="project" value="TreeGrafter"/>
</dbReference>
<dbReference type="GO" id="GO:0003677">
    <property type="term" value="F:DNA binding"/>
    <property type="evidence" value="ECO:0007669"/>
    <property type="project" value="UniProtKB-KW"/>
</dbReference>
<dbReference type="GO" id="GO:0000460">
    <property type="term" value="P:maturation of 5.8S rRNA"/>
    <property type="evidence" value="ECO:0007669"/>
    <property type="project" value="TreeGrafter"/>
</dbReference>
<comment type="subcellular location">
    <subcellularLocation>
        <location evidence="1 6">Nucleus</location>
    </subcellularLocation>
</comment>
<feature type="region of interest" description="Disordered" evidence="7">
    <location>
        <begin position="130"/>
        <end position="194"/>
    </location>
</feature>
<proteinExistence type="inferred from homology"/>
<dbReference type="OrthoDB" id="10261072at2759"/>
<evidence type="ECO:0000256" key="6">
    <source>
        <dbReference type="RuleBase" id="RU368003"/>
    </source>
</evidence>
<dbReference type="Proteomes" id="UP000807716">
    <property type="component" value="Unassembled WGS sequence"/>
</dbReference>
<dbReference type="GO" id="GO:0003723">
    <property type="term" value="F:RNA binding"/>
    <property type="evidence" value="ECO:0007669"/>
    <property type="project" value="UniProtKB-UniRule"/>
</dbReference>
<gene>
    <name evidence="8" type="primary">C1D</name>
    <name evidence="8" type="ORF">DFQ27_008674</name>
</gene>
<dbReference type="GO" id="GO:0005730">
    <property type="term" value="C:nucleolus"/>
    <property type="evidence" value="ECO:0007669"/>
    <property type="project" value="TreeGrafter"/>
</dbReference>
<keyword evidence="5 6" id="KW-0539">Nucleus</keyword>
<dbReference type="PANTHER" id="PTHR15341:SF3">
    <property type="entry name" value="NUCLEAR NUCLEIC ACID-BINDING PROTEIN C1D"/>
    <property type="match status" value="1"/>
</dbReference>
<dbReference type="GO" id="GO:0000178">
    <property type="term" value="C:exosome (RNase complex)"/>
    <property type="evidence" value="ECO:0007669"/>
    <property type="project" value="TreeGrafter"/>
</dbReference>
<protein>
    <recommendedName>
        <fullName evidence="6">Exosome complex protein</fullName>
    </recommendedName>
</protein>
<reference evidence="8" key="1">
    <citation type="journal article" date="2020" name="Fungal Divers.">
        <title>Resolving the Mortierellaceae phylogeny through synthesis of multi-gene phylogenetics and phylogenomics.</title>
        <authorList>
            <person name="Vandepol N."/>
            <person name="Liber J."/>
            <person name="Desiro A."/>
            <person name="Na H."/>
            <person name="Kennedy M."/>
            <person name="Barry K."/>
            <person name="Grigoriev I.V."/>
            <person name="Miller A.N."/>
            <person name="O'Donnell K."/>
            <person name="Stajich J.E."/>
            <person name="Bonito G."/>
        </authorList>
    </citation>
    <scope>NUCLEOTIDE SEQUENCE</scope>
    <source>
        <strain evidence="8">BC1065</strain>
    </source>
</reference>
<evidence type="ECO:0000256" key="5">
    <source>
        <dbReference type="ARBA" id="ARBA00023242"/>
    </source>
</evidence>
<keyword evidence="9" id="KW-1185">Reference proteome</keyword>
<evidence type="ECO:0000256" key="3">
    <source>
        <dbReference type="ARBA" id="ARBA00022552"/>
    </source>
</evidence>
<evidence type="ECO:0000256" key="7">
    <source>
        <dbReference type="SAM" id="MobiDB-lite"/>
    </source>
</evidence>
<accession>A0A9P6UAD5</accession>
<name>A0A9P6UAD5_9FUNG</name>
<dbReference type="AlphaFoldDB" id="A0A9P6UAD5"/>
<evidence type="ECO:0000256" key="2">
    <source>
        <dbReference type="ARBA" id="ARBA00009154"/>
    </source>
</evidence>
<evidence type="ECO:0000256" key="4">
    <source>
        <dbReference type="ARBA" id="ARBA00022884"/>
    </source>
</evidence>
<comment type="function">
    <text evidence="6">Required for exosome-dependent processing of pre-rRNA and small nucleolar RNA (snRNA) precursors. Involved in processing of 35S pre-rRNA at the A0, A1 and A2 sites.</text>
</comment>
<keyword evidence="8" id="KW-0238">DNA-binding</keyword>
<evidence type="ECO:0000313" key="8">
    <source>
        <dbReference type="EMBL" id="KAG0267533.1"/>
    </source>
</evidence>
<evidence type="ECO:0000313" key="9">
    <source>
        <dbReference type="Proteomes" id="UP000807716"/>
    </source>
</evidence>
<keyword evidence="3 6" id="KW-0698">rRNA processing</keyword>
<feature type="compositionally biased region" description="Low complexity" evidence="7">
    <location>
        <begin position="164"/>
        <end position="183"/>
    </location>
</feature>
<dbReference type="Pfam" id="PF04000">
    <property type="entry name" value="Sas10_Utp3"/>
    <property type="match status" value="1"/>
</dbReference>
<keyword evidence="4 6" id="KW-0694">RNA-binding</keyword>
<dbReference type="PANTHER" id="PTHR15341">
    <property type="entry name" value="SUN-COR STEROID HORMONE RECEPTOR CO-REPRESSOR"/>
    <property type="match status" value="1"/>
</dbReference>
<sequence length="194" mass="20452">MASTLPDSHAGAVNAMLSSLAEVETLLEPLFATSTSLNETLAKLDTEKRCQLELMVAYAINTLAFVNLKTNGVAPNTHPVMKELARIKNYTAKIKAATTVSKPSMSVDTDAADRFIRSALAHNVIADKKEAAAKNEGSNDNGGSDQEEAAAKNAKRSAPSPGNATQRQRTVSSSSSSSATTSTDGPRKKTKSKK</sequence>
<comment type="similarity">
    <text evidence="2 6">Belongs to the C1D family.</text>
</comment>
<evidence type="ECO:0000256" key="1">
    <source>
        <dbReference type="ARBA" id="ARBA00004123"/>
    </source>
</evidence>
<dbReference type="InterPro" id="IPR007146">
    <property type="entry name" value="Sas10/Utp3/C1D"/>
</dbReference>
<organism evidence="8 9">
    <name type="scientific">Actinomortierella ambigua</name>
    <dbReference type="NCBI Taxonomy" id="1343610"/>
    <lineage>
        <taxon>Eukaryota</taxon>
        <taxon>Fungi</taxon>
        <taxon>Fungi incertae sedis</taxon>
        <taxon>Mucoromycota</taxon>
        <taxon>Mortierellomycotina</taxon>
        <taxon>Mortierellomycetes</taxon>
        <taxon>Mortierellales</taxon>
        <taxon>Mortierellaceae</taxon>
        <taxon>Actinomortierella</taxon>
    </lineage>
</organism>
<comment type="caution">
    <text evidence="8">The sequence shown here is derived from an EMBL/GenBank/DDBJ whole genome shotgun (WGS) entry which is preliminary data.</text>
</comment>